<feature type="transmembrane region" description="Helical" evidence="8">
    <location>
        <begin position="443"/>
        <end position="465"/>
    </location>
</feature>
<dbReference type="AlphaFoldDB" id="A0AAE1DSJ7"/>
<dbReference type="GO" id="GO:0043495">
    <property type="term" value="F:protein-membrane adaptor activity"/>
    <property type="evidence" value="ECO:0007669"/>
    <property type="project" value="TreeGrafter"/>
</dbReference>
<dbReference type="EMBL" id="JAWDGP010002623">
    <property type="protein sequence ID" value="KAK3781501.1"/>
    <property type="molecule type" value="Genomic_DNA"/>
</dbReference>
<evidence type="ECO:0000256" key="4">
    <source>
        <dbReference type="ARBA" id="ARBA00023054"/>
    </source>
</evidence>
<dbReference type="Gene3D" id="2.60.120.260">
    <property type="entry name" value="Galactose-binding domain-like"/>
    <property type="match status" value="1"/>
</dbReference>
<gene>
    <name evidence="10" type="ORF">RRG08_054841</name>
</gene>
<comment type="subcellular location">
    <subcellularLocation>
        <location evidence="1">Membrane</location>
    </subcellularLocation>
</comment>
<evidence type="ECO:0000256" key="7">
    <source>
        <dbReference type="SAM" id="MobiDB-lite"/>
    </source>
</evidence>
<feature type="coiled-coil region" evidence="6">
    <location>
        <begin position="618"/>
        <end position="652"/>
    </location>
</feature>
<protein>
    <recommendedName>
        <fullName evidence="9">SUN domain-containing protein</fullName>
    </recommendedName>
</protein>
<dbReference type="GO" id="GO:0034993">
    <property type="term" value="C:meiotic nuclear membrane microtubule tethering complex"/>
    <property type="evidence" value="ECO:0007669"/>
    <property type="project" value="TreeGrafter"/>
</dbReference>
<evidence type="ECO:0000256" key="8">
    <source>
        <dbReference type="SAM" id="Phobius"/>
    </source>
</evidence>
<evidence type="ECO:0000256" key="5">
    <source>
        <dbReference type="ARBA" id="ARBA00023136"/>
    </source>
</evidence>
<evidence type="ECO:0000259" key="9">
    <source>
        <dbReference type="PROSITE" id="PS51469"/>
    </source>
</evidence>
<comment type="caution">
    <text evidence="10">The sequence shown here is derived from an EMBL/GenBank/DDBJ whole genome shotgun (WGS) entry which is preliminary data.</text>
</comment>
<evidence type="ECO:0000313" key="11">
    <source>
        <dbReference type="Proteomes" id="UP001283361"/>
    </source>
</evidence>
<feature type="region of interest" description="Disordered" evidence="7">
    <location>
        <begin position="78"/>
        <end position="151"/>
    </location>
</feature>
<proteinExistence type="predicted"/>
<dbReference type="Pfam" id="PF07738">
    <property type="entry name" value="Sad1_UNC"/>
    <property type="match status" value="1"/>
</dbReference>
<feature type="compositionally biased region" description="Acidic residues" evidence="7">
    <location>
        <begin position="94"/>
        <end position="109"/>
    </location>
</feature>
<evidence type="ECO:0000256" key="3">
    <source>
        <dbReference type="ARBA" id="ARBA00022989"/>
    </source>
</evidence>
<sequence>MPNSPLSLINGDDSFTSRDKLDLSRELHSSFTSSASGLSIEEITCEEVDDILPKTDYTYSKSASYSARYLKRKRYRSPNMSRRKVRGSKPVFLSDDEDEFDDGNYEEEATMSRNIYQQRGMGDPEDFTSSDQGSEASTGRGRRSRAKNFIYTSTPYQRHNISTHDHYYDGMLLRSGHKVEGVKWHMDKDGMVYEYDATGTSLLPTPIGHSSELDMSRLRSSMTTNNTISTKILTTKTTTTTTTTSTINQRQQRLRKKRSLMEAEDEMAERKLRLDETETEKYGRQKNNEYFIKHMYGLDSDEDISDVDVVDYGRSNKAPVYSSQTNHYHAERRFSFFTYITTVITTIITTVTTTFTEGSIASGMKSIATMTSRAIVLPTRWLFGNLAQFFSWLIMRSALSKVITVPTKWLLTCVAQFFIWLIMKSATLLLYEIDMKHRRRRAGCCCFLFPLLLLLPFALLAVYYWQSSAEASHISQVGHMTGQFGSTMYTGLFDAISVTRGALTSGLSYMWLWLTAFTLTSSTTQAPITKESIQPEPVVLQAAESRQGVDLDQLYLYIQEKVEQTWQIKGDQLRQQIQQIQIPEGMTREEVEAIIAAALAGENSRIKDRIDGLSTDLMGLLQTRSSLLEARIAELEAEIKSAAQQQQMLMGSFEQTKSNFNSINVEERAQLTAASAALDAKLADLSATVDQLSSQNAALTALVGNCCRNNSLLADTVKAHVVSILAEMGTDENSPLAGVLGWMGSQYVEKPELDRRMEAVSAEIQNRVMAKLGAMLEDEIKERDKQMAEREQALAAELHLSAGHIGSIDEMTVKSIVDEALAQFSADRVGLPDFALESAGGSVLSVRCSETFYQKTALVSVFGLPLWYTSNSPRTVIQPNVHPGECWAFKGQSGYIVLQLSHPIQVTGFTLEHIPRSLAPKGDISSAPYKFSVFGLVSESDTQGMNLGNYTYEDNNRPIQHYEVQNRHPGIFQLIELRVQTNHGNPEYTCIYRFRVHGLP</sequence>
<keyword evidence="11" id="KW-1185">Reference proteome</keyword>
<evidence type="ECO:0000256" key="1">
    <source>
        <dbReference type="ARBA" id="ARBA00004370"/>
    </source>
</evidence>
<keyword evidence="4 6" id="KW-0175">Coiled coil</keyword>
<feature type="compositionally biased region" description="Basic residues" evidence="7">
    <location>
        <begin position="78"/>
        <end position="87"/>
    </location>
</feature>
<keyword evidence="2 8" id="KW-0812">Transmembrane</keyword>
<feature type="transmembrane region" description="Helical" evidence="8">
    <location>
        <begin position="375"/>
        <end position="394"/>
    </location>
</feature>
<evidence type="ECO:0000256" key="6">
    <source>
        <dbReference type="SAM" id="Coils"/>
    </source>
</evidence>
<feature type="domain" description="SUN" evidence="9">
    <location>
        <begin position="840"/>
        <end position="1000"/>
    </location>
</feature>
<keyword evidence="5 8" id="KW-0472">Membrane</keyword>
<evidence type="ECO:0000313" key="10">
    <source>
        <dbReference type="EMBL" id="KAK3781501.1"/>
    </source>
</evidence>
<dbReference type="PANTHER" id="PTHR12911">
    <property type="entry name" value="SAD1/UNC-84-LIKE PROTEIN-RELATED"/>
    <property type="match status" value="1"/>
</dbReference>
<dbReference type="FunFam" id="2.60.120.260:FF:000009">
    <property type="entry name" value="SUN domain-containing protein 1 isoform X1"/>
    <property type="match status" value="1"/>
</dbReference>
<name>A0AAE1DSJ7_9GAST</name>
<feature type="transmembrane region" description="Helical" evidence="8">
    <location>
        <begin position="409"/>
        <end position="431"/>
    </location>
</feature>
<organism evidence="10 11">
    <name type="scientific">Elysia crispata</name>
    <name type="common">lettuce slug</name>
    <dbReference type="NCBI Taxonomy" id="231223"/>
    <lineage>
        <taxon>Eukaryota</taxon>
        <taxon>Metazoa</taxon>
        <taxon>Spiralia</taxon>
        <taxon>Lophotrochozoa</taxon>
        <taxon>Mollusca</taxon>
        <taxon>Gastropoda</taxon>
        <taxon>Heterobranchia</taxon>
        <taxon>Euthyneura</taxon>
        <taxon>Panpulmonata</taxon>
        <taxon>Sacoglossa</taxon>
        <taxon>Placobranchoidea</taxon>
        <taxon>Plakobranchidae</taxon>
        <taxon>Elysia</taxon>
    </lineage>
</organism>
<keyword evidence="3 8" id="KW-1133">Transmembrane helix</keyword>
<evidence type="ECO:0000256" key="2">
    <source>
        <dbReference type="ARBA" id="ARBA00022692"/>
    </source>
</evidence>
<dbReference type="Proteomes" id="UP001283361">
    <property type="component" value="Unassembled WGS sequence"/>
</dbReference>
<reference evidence="10" key="1">
    <citation type="journal article" date="2023" name="G3 (Bethesda)">
        <title>A reference genome for the long-term kleptoplast-retaining sea slug Elysia crispata morphotype clarki.</title>
        <authorList>
            <person name="Eastman K.E."/>
            <person name="Pendleton A.L."/>
            <person name="Shaikh M.A."/>
            <person name="Suttiyut T."/>
            <person name="Ogas R."/>
            <person name="Tomko P."/>
            <person name="Gavelis G."/>
            <person name="Widhalm J.R."/>
            <person name="Wisecaver J.H."/>
        </authorList>
    </citation>
    <scope>NUCLEOTIDE SEQUENCE</scope>
    <source>
        <strain evidence="10">ECLA1</strain>
    </source>
</reference>
<dbReference type="PANTHER" id="PTHR12911:SF8">
    <property type="entry name" value="KLAROID PROTEIN-RELATED"/>
    <property type="match status" value="1"/>
</dbReference>
<dbReference type="InterPro" id="IPR045119">
    <property type="entry name" value="SUN1-5"/>
</dbReference>
<dbReference type="InterPro" id="IPR012919">
    <property type="entry name" value="SUN_dom"/>
</dbReference>
<dbReference type="PROSITE" id="PS51469">
    <property type="entry name" value="SUN"/>
    <property type="match status" value="1"/>
</dbReference>
<accession>A0AAE1DSJ7</accession>
<feature type="transmembrane region" description="Helical" evidence="8">
    <location>
        <begin position="336"/>
        <end position="355"/>
    </location>
</feature>